<keyword evidence="3" id="KW-1185">Reference proteome</keyword>
<dbReference type="RefSeq" id="WP_164626790.1">
    <property type="nucleotide sequence ID" value="NZ_JAAIVJ010000008.1"/>
</dbReference>
<protein>
    <submittedName>
        <fullName evidence="2">Uncharacterized protein</fullName>
    </submittedName>
</protein>
<keyword evidence="1" id="KW-0812">Transmembrane</keyword>
<feature type="transmembrane region" description="Helical" evidence="1">
    <location>
        <begin position="40"/>
        <end position="61"/>
    </location>
</feature>
<keyword evidence="1" id="KW-0472">Membrane</keyword>
<sequence length="74" mass="7514">MGYVFSTPAGLVALFAMAVEAAIAVILALSSGLSEMHKDLLVGFAVGFPALVLVLILRLLARTPAGEITAAEGS</sequence>
<comment type="caution">
    <text evidence="2">The sequence shown here is derived from an EMBL/GenBank/DDBJ whole genome shotgun (WGS) entry which is preliminary data.</text>
</comment>
<dbReference type="AlphaFoldDB" id="A0A6M0QVA9"/>
<organism evidence="2 3">
    <name type="scientific">Tabrizicola oligotrophica</name>
    <dbReference type="NCBI Taxonomy" id="2710650"/>
    <lineage>
        <taxon>Bacteria</taxon>
        <taxon>Pseudomonadati</taxon>
        <taxon>Pseudomonadota</taxon>
        <taxon>Alphaproteobacteria</taxon>
        <taxon>Rhodobacterales</taxon>
        <taxon>Paracoccaceae</taxon>
        <taxon>Tabrizicola</taxon>
    </lineage>
</organism>
<evidence type="ECO:0000256" key="1">
    <source>
        <dbReference type="SAM" id="Phobius"/>
    </source>
</evidence>
<gene>
    <name evidence="2" type="ORF">G4Z14_14015</name>
</gene>
<evidence type="ECO:0000313" key="2">
    <source>
        <dbReference type="EMBL" id="NEY91416.1"/>
    </source>
</evidence>
<dbReference type="Proteomes" id="UP000477782">
    <property type="component" value="Unassembled WGS sequence"/>
</dbReference>
<keyword evidence="1" id="KW-1133">Transmembrane helix</keyword>
<proteinExistence type="predicted"/>
<evidence type="ECO:0000313" key="3">
    <source>
        <dbReference type="Proteomes" id="UP000477782"/>
    </source>
</evidence>
<accession>A0A6M0QVA9</accession>
<dbReference type="EMBL" id="JAAIVJ010000008">
    <property type="protein sequence ID" value="NEY91416.1"/>
    <property type="molecule type" value="Genomic_DNA"/>
</dbReference>
<reference evidence="2 3" key="1">
    <citation type="submission" date="2020-02" db="EMBL/GenBank/DDBJ databases">
        <authorList>
            <person name="Chen W.-M."/>
        </authorList>
    </citation>
    <scope>NUCLEOTIDE SEQUENCE [LARGE SCALE GENOMIC DNA]</scope>
    <source>
        <strain evidence="2 3">KMS-5</strain>
    </source>
</reference>
<name>A0A6M0QVA9_9RHOB</name>